<gene>
    <name evidence="2" type="ORF">V6N11_005026</name>
</gene>
<accession>A0ABR2NHT1</accession>
<comment type="caution">
    <text evidence="2">The sequence shown here is derived from an EMBL/GenBank/DDBJ whole genome shotgun (WGS) entry which is preliminary data.</text>
</comment>
<dbReference type="InterPro" id="IPR036691">
    <property type="entry name" value="Endo/exonu/phosph_ase_sf"/>
</dbReference>
<protein>
    <recommendedName>
        <fullName evidence="1">Endonuclease/exonuclease/phosphatase domain-containing protein</fullName>
    </recommendedName>
</protein>
<reference evidence="2 3" key="1">
    <citation type="journal article" date="2024" name="G3 (Bethesda)">
        <title>Genome assembly of Hibiscus sabdariffa L. provides insights into metabolisms of medicinal natural products.</title>
        <authorList>
            <person name="Kim T."/>
        </authorList>
    </citation>
    <scope>NUCLEOTIDE SEQUENCE [LARGE SCALE GENOMIC DNA]</scope>
    <source>
        <strain evidence="2">TK-2024</strain>
        <tissue evidence="2">Old leaves</tissue>
    </source>
</reference>
<name>A0ABR2NHT1_9ROSI</name>
<evidence type="ECO:0000313" key="3">
    <source>
        <dbReference type="Proteomes" id="UP001396334"/>
    </source>
</evidence>
<sequence>MANGEEISAKYHIVMFYFEVLWENVILIGCLGFSNSFRVEASGLSGEIWLLWNDAIDVDILKVSNQFVHGRACFFGSSRWVFFTAVYASPNVTIRKEVWNQLSNLNSGNDLAWLLGGDFNFILRSKEREGGPILGSDISHLFQDFIFDNGLLEAEFRGNEFTWKRGLTRKRLDHCLFNKSWANLFPNSLVTHLDRVGFDHCPLLLSYPRQDGDRESRPFRFLTAWHDHP</sequence>
<evidence type="ECO:0000259" key="1">
    <source>
        <dbReference type="Pfam" id="PF03372"/>
    </source>
</evidence>
<dbReference type="Proteomes" id="UP001396334">
    <property type="component" value="Unassembled WGS sequence"/>
</dbReference>
<dbReference type="Pfam" id="PF03372">
    <property type="entry name" value="Exo_endo_phos"/>
    <property type="match status" value="1"/>
</dbReference>
<dbReference type="PANTHER" id="PTHR33710">
    <property type="entry name" value="BNAC02G09200D PROTEIN"/>
    <property type="match status" value="1"/>
</dbReference>
<keyword evidence="3" id="KW-1185">Reference proteome</keyword>
<evidence type="ECO:0000313" key="2">
    <source>
        <dbReference type="EMBL" id="KAK8975650.1"/>
    </source>
</evidence>
<organism evidence="2 3">
    <name type="scientific">Hibiscus sabdariffa</name>
    <name type="common">roselle</name>
    <dbReference type="NCBI Taxonomy" id="183260"/>
    <lineage>
        <taxon>Eukaryota</taxon>
        <taxon>Viridiplantae</taxon>
        <taxon>Streptophyta</taxon>
        <taxon>Embryophyta</taxon>
        <taxon>Tracheophyta</taxon>
        <taxon>Spermatophyta</taxon>
        <taxon>Magnoliopsida</taxon>
        <taxon>eudicotyledons</taxon>
        <taxon>Gunneridae</taxon>
        <taxon>Pentapetalae</taxon>
        <taxon>rosids</taxon>
        <taxon>malvids</taxon>
        <taxon>Malvales</taxon>
        <taxon>Malvaceae</taxon>
        <taxon>Malvoideae</taxon>
        <taxon>Hibiscus</taxon>
    </lineage>
</organism>
<feature type="domain" description="Endonuclease/exonuclease/phosphatase" evidence="1">
    <location>
        <begin position="74"/>
        <end position="184"/>
    </location>
</feature>
<dbReference type="PANTHER" id="PTHR33710:SF71">
    <property type="entry name" value="ENDONUCLEASE_EXONUCLEASE_PHOSPHATASE DOMAIN-CONTAINING PROTEIN"/>
    <property type="match status" value="1"/>
</dbReference>
<dbReference type="SUPFAM" id="SSF56219">
    <property type="entry name" value="DNase I-like"/>
    <property type="match status" value="1"/>
</dbReference>
<dbReference type="InterPro" id="IPR005135">
    <property type="entry name" value="Endo/exonuclease/phosphatase"/>
</dbReference>
<dbReference type="Gene3D" id="3.60.10.10">
    <property type="entry name" value="Endonuclease/exonuclease/phosphatase"/>
    <property type="match status" value="1"/>
</dbReference>
<dbReference type="EMBL" id="JBBPBN010000141">
    <property type="protein sequence ID" value="KAK8975650.1"/>
    <property type="molecule type" value="Genomic_DNA"/>
</dbReference>
<proteinExistence type="predicted"/>